<dbReference type="EMBL" id="CM000766">
    <property type="protein sequence ID" value="KXG25606.1"/>
    <property type="molecule type" value="Genomic_DNA"/>
</dbReference>
<feature type="compositionally biased region" description="Pro residues" evidence="1">
    <location>
        <begin position="14"/>
        <end position="24"/>
    </location>
</feature>
<dbReference type="InterPro" id="IPR021924">
    <property type="entry name" value="DUF3537"/>
</dbReference>
<keyword evidence="2" id="KW-1133">Transmembrane helix</keyword>
<reference evidence="3 4" key="1">
    <citation type="journal article" date="2009" name="Nature">
        <title>The Sorghum bicolor genome and the diversification of grasses.</title>
        <authorList>
            <person name="Paterson A.H."/>
            <person name="Bowers J.E."/>
            <person name="Bruggmann R."/>
            <person name="Dubchak I."/>
            <person name="Grimwood J."/>
            <person name="Gundlach H."/>
            <person name="Haberer G."/>
            <person name="Hellsten U."/>
            <person name="Mitros T."/>
            <person name="Poliakov A."/>
            <person name="Schmutz J."/>
            <person name="Spannagl M."/>
            <person name="Tang H."/>
            <person name="Wang X."/>
            <person name="Wicker T."/>
            <person name="Bharti A.K."/>
            <person name="Chapman J."/>
            <person name="Feltus F.A."/>
            <person name="Gowik U."/>
            <person name="Grigoriev I.V."/>
            <person name="Lyons E."/>
            <person name="Maher C.A."/>
            <person name="Martis M."/>
            <person name="Narechania A."/>
            <person name="Otillar R.P."/>
            <person name="Penning B.W."/>
            <person name="Salamov A.A."/>
            <person name="Wang Y."/>
            <person name="Zhang L."/>
            <person name="Carpita N.C."/>
            <person name="Freeling M."/>
            <person name="Gingle A.R."/>
            <person name="Hash C.T."/>
            <person name="Keller B."/>
            <person name="Klein P."/>
            <person name="Kresovich S."/>
            <person name="McCann M.C."/>
            <person name="Ming R."/>
            <person name="Peterson D.G."/>
            <person name="Mehboob-ur-Rahman"/>
            <person name="Ware D."/>
            <person name="Westhoff P."/>
            <person name="Mayer K.F."/>
            <person name="Messing J."/>
            <person name="Rokhsar D.S."/>
        </authorList>
    </citation>
    <scope>NUCLEOTIDE SEQUENCE [LARGE SCALE GENOMIC DNA]</scope>
    <source>
        <strain evidence="4">cv. BTx623</strain>
    </source>
</reference>
<dbReference type="PANTHER" id="PTHR31963:SF4">
    <property type="entry name" value="GUSTATORY RECEPTOR"/>
    <property type="match status" value="1"/>
</dbReference>
<keyword evidence="2" id="KW-0812">Transmembrane</keyword>
<dbReference type="InParanoid" id="A0A1B6PIU5"/>
<feature type="region of interest" description="Disordered" evidence="1">
    <location>
        <begin position="1"/>
        <end position="25"/>
    </location>
</feature>
<accession>A0A1B6PIU5</accession>
<organism evidence="3 4">
    <name type="scientific">Sorghum bicolor</name>
    <name type="common">Sorghum</name>
    <name type="synonym">Sorghum vulgare</name>
    <dbReference type="NCBI Taxonomy" id="4558"/>
    <lineage>
        <taxon>Eukaryota</taxon>
        <taxon>Viridiplantae</taxon>
        <taxon>Streptophyta</taxon>
        <taxon>Embryophyta</taxon>
        <taxon>Tracheophyta</taxon>
        <taxon>Spermatophyta</taxon>
        <taxon>Magnoliopsida</taxon>
        <taxon>Liliopsida</taxon>
        <taxon>Poales</taxon>
        <taxon>Poaceae</taxon>
        <taxon>PACMAD clade</taxon>
        <taxon>Panicoideae</taxon>
        <taxon>Andropogonodae</taxon>
        <taxon>Andropogoneae</taxon>
        <taxon>Sorghinae</taxon>
        <taxon>Sorghum</taxon>
    </lineage>
</organism>
<dbReference type="STRING" id="4558.A0A1B6PIU5"/>
<dbReference type="AlphaFoldDB" id="A0A1B6PIU5"/>
<feature type="transmembrane region" description="Helical" evidence="2">
    <location>
        <begin position="64"/>
        <end position="85"/>
    </location>
</feature>
<gene>
    <name evidence="3" type="ORF">SORBI_3007G204900</name>
</gene>
<feature type="transmembrane region" description="Helical" evidence="2">
    <location>
        <begin position="346"/>
        <end position="366"/>
    </location>
</feature>
<name>A0A1B6PIU5_SORBI</name>
<sequence length="484" mass="52902">MDSEDEEQGSSPESDPPPPSPPQQPLLLNPAYAQCKSVIHDELRSFRVFLQWCALDHSTRACRAASYAAFVALALLVPAAVSLSLRADAALSRDSASAITFNRVAQAPATGLAVISFATLAAFFRRLGGLRQLLFLDGALRDDTAFVRRGYARELDRAFRTLAALLLPSLCVEAAHKAVFFFCTVRVEPPAAVLPFPTLLMPWRAVALLATVASWVYRTGVFLLVCVLFRLTCELQILRFEGIYGMFDVEARPAAAAEIFAEHRRIRTQLLATSHRYRVFIICCLVTITVSQLGALVVALSSRDAKSFSNTGDLLVRTHGTTHHTARRRRPHHSKTNAPLRLLDLALVQVGSAVQLSGFFMCLLGAARITHRAQRMVSIASQWHMSMESSMHHGKSSSSPATTSAIDDVDASSHVSDSSTAAVSQAEPGAPCSYRSRQALVTYLRHNGGGITLFGFTLDRGLLHTIFVFEMTLVLWILSKVVVL</sequence>
<evidence type="ECO:0000313" key="4">
    <source>
        <dbReference type="Proteomes" id="UP000000768"/>
    </source>
</evidence>
<evidence type="ECO:0000256" key="1">
    <source>
        <dbReference type="SAM" id="MobiDB-lite"/>
    </source>
</evidence>
<dbReference type="Pfam" id="PF12056">
    <property type="entry name" value="DUF3537"/>
    <property type="match status" value="2"/>
</dbReference>
<proteinExistence type="predicted"/>
<dbReference type="eggNOG" id="ENOG502QVVK">
    <property type="taxonomic scope" value="Eukaryota"/>
</dbReference>
<feature type="transmembrane region" description="Helical" evidence="2">
    <location>
        <begin position="105"/>
        <end position="124"/>
    </location>
</feature>
<feature type="transmembrane region" description="Helical" evidence="2">
    <location>
        <begin position="461"/>
        <end position="479"/>
    </location>
</feature>
<keyword evidence="2" id="KW-0472">Membrane</keyword>
<keyword evidence="4" id="KW-1185">Reference proteome</keyword>
<reference evidence="4" key="2">
    <citation type="journal article" date="2018" name="Plant J.">
        <title>The Sorghum bicolor reference genome: improved assembly, gene annotations, a transcriptome atlas, and signatures of genome organization.</title>
        <authorList>
            <person name="McCormick R.F."/>
            <person name="Truong S.K."/>
            <person name="Sreedasyam A."/>
            <person name="Jenkins J."/>
            <person name="Shu S."/>
            <person name="Sims D."/>
            <person name="Kennedy M."/>
            <person name="Amirebrahimi M."/>
            <person name="Weers B.D."/>
            <person name="McKinley B."/>
            <person name="Mattison A."/>
            <person name="Morishige D.T."/>
            <person name="Grimwood J."/>
            <person name="Schmutz J."/>
            <person name="Mullet J.E."/>
        </authorList>
    </citation>
    <scope>NUCLEOTIDE SEQUENCE [LARGE SCALE GENOMIC DNA]</scope>
    <source>
        <strain evidence="4">cv. BTx623</strain>
    </source>
</reference>
<dbReference type="OMA" id="TIFAFEF"/>
<evidence type="ECO:0000313" key="3">
    <source>
        <dbReference type="EMBL" id="KXG25606.1"/>
    </source>
</evidence>
<evidence type="ECO:0000256" key="2">
    <source>
        <dbReference type="SAM" id="Phobius"/>
    </source>
</evidence>
<dbReference type="Proteomes" id="UP000000768">
    <property type="component" value="Chromosome 7"/>
</dbReference>
<protein>
    <submittedName>
        <fullName evidence="3">Uncharacterized protein</fullName>
    </submittedName>
</protein>
<feature type="transmembrane region" description="Helical" evidence="2">
    <location>
        <begin position="202"/>
        <end position="229"/>
    </location>
</feature>
<dbReference type="PANTHER" id="PTHR31963">
    <property type="entry name" value="RAS GUANINE NUCLEOTIDE EXCHANGE FACTOR K"/>
    <property type="match status" value="1"/>
</dbReference>
<dbReference type="ExpressionAtlas" id="A0A1B6PIU5">
    <property type="expression patterns" value="baseline"/>
</dbReference>
<feature type="transmembrane region" description="Helical" evidence="2">
    <location>
        <begin position="277"/>
        <end position="300"/>
    </location>
</feature>
<dbReference type="Gramene" id="KXG25606">
    <property type="protein sequence ID" value="KXG25606"/>
    <property type="gene ID" value="SORBI_3007G204900"/>
</dbReference>